<protein>
    <submittedName>
        <fullName evidence="2">MbtH protein</fullName>
    </submittedName>
</protein>
<dbReference type="PANTHER" id="PTHR38444:SF1">
    <property type="entry name" value="ENTEROBACTIN BIOSYNTHESIS PROTEIN YBDZ"/>
    <property type="match status" value="1"/>
</dbReference>
<sequence>MTQEQQNPFDDESLRFSVLVNAQQQYSLWPQFADTPQGWRVLMGPASRGECIDYIETHWQDMRPAALKATDAAR</sequence>
<dbReference type="SMART" id="SM00923">
    <property type="entry name" value="MbtH"/>
    <property type="match status" value="1"/>
</dbReference>
<feature type="domain" description="MbtH-like" evidence="1">
    <location>
        <begin position="7"/>
        <end position="57"/>
    </location>
</feature>
<dbReference type="PANTHER" id="PTHR38444">
    <property type="entry name" value="ENTEROBACTIN BIOSYNTHESIS PROTEIN YBDZ"/>
    <property type="match status" value="1"/>
</dbReference>
<dbReference type="Gene3D" id="3.90.820.10">
    <property type="entry name" value="Structural Genomics, Unknown Function 30-nov-00 1gh9 Mol_id"/>
    <property type="match status" value="1"/>
</dbReference>
<dbReference type="Proteomes" id="UP000183031">
    <property type="component" value="Unassembled WGS sequence"/>
</dbReference>
<reference evidence="2 3" key="1">
    <citation type="submission" date="2016-10" db="EMBL/GenBank/DDBJ databases">
        <authorList>
            <person name="Varghese N."/>
            <person name="Submissions S."/>
        </authorList>
    </citation>
    <scope>NUCLEOTIDE SEQUENCE [LARGE SCALE GENOMIC DNA]</scope>
    <source>
        <strain evidence="2 3">CGMCC 1.6853</strain>
    </source>
</reference>
<evidence type="ECO:0000259" key="1">
    <source>
        <dbReference type="SMART" id="SM00923"/>
    </source>
</evidence>
<accession>A0A1G5KP54</accession>
<dbReference type="Pfam" id="PF03621">
    <property type="entry name" value="MbtH"/>
    <property type="match status" value="1"/>
</dbReference>
<dbReference type="InterPro" id="IPR037407">
    <property type="entry name" value="MLP_fam"/>
</dbReference>
<keyword evidence="3" id="KW-1185">Reference proteome</keyword>
<proteinExistence type="predicted"/>
<comment type="caution">
    <text evidence="2">The sequence shown here is derived from an EMBL/GenBank/DDBJ whole genome shotgun (WGS) entry which is preliminary data.</text>
</comment>
<organism evidence="2 3">
    <name type="scientific">Serratia nematodiphila</name>
    <dbReference type="NCBI Taxonomy" id="458197"/>
    <lineage>
        <taxon>Bacteria</taxon>
        <taxon>Pseudomonadati</taxon>
        <taxon>Pseudomonadota</taxon>
        <taxon>Gammaproteobacteria</taxon>
        <taxon>Enterobacterales</taxon>
        <taxon>Yersiniaceae</taxon>
        <taxon>Serratia</taxon>
    </lineage>
</organism>
<dbReference type="RefSeq" id="WP_033633649.1">
    <property type="nucleotide sequence ID" value="NZ_CBCSIN010000010.1"/>
</dbReference>
<gene>
    <name evidence="2" type="ORF">SAMN02927935_03537</name>
</gene>
<dbReference type="EMBL" id="FMUT01000010">
    <property type="protein sequence ID" value="SCZ02375.1"/>
    <property type="molecule type" value="Genomic_DNA"/>
</dbReference>
<name>A0A1G5KP54_9GAMM</name>
<dbReference type="InterPro" id="IPR038020">
    <property type="entry name" value="MbtH-like_sf"/>
</dbReference>
<dbReference type="InterPro" id="IPR005153">
    <property type="entry name" value="MbtH-like_dom"/>
</dbReference>
<evidence type="ECO:0000313" key="2">
    <source>
        <dbReference type="EMBL" id="SCZ02375.1"/>
    </source>
</evidence>
<dbReference type="SUPFAM" id="SSF160582">
    <property type="entry name" value="MbtH-like"/>
    <property type="match status" value="1"/>
</dbReference>
<evidence type="ECO:0000313" key="3">
    <source>
        <dbReference type="Proteomes" id="UP000183031"/>
    </source>
</evidence>